<organism evidence="1 2">
    <name type="scientific">Ambrosia artemisiifolia</name>
    <name type="common">Common ragweed</name>
    <dbReference type="NCBI Taxonomy" id="4212"/>
    <lineage>
        <taxon>Eukaryota</taxon>
        <taxon>Viridiplantae</taxon>
        <taxon>Streptophyta</taxon>
        <taxon>Embryophyta</taxon>
        <taxon>Tracheophyta</taxon>
        <taxon>Spermatophyta</taxon>
        <taxon>Magnoliopsida</taxon>
        <taxon>eudicotyledons</taxon>
        <taxon>Gunneridae</taxon>
        <taxon>Pentapetalae</taxon>
        <taxon>asterids</taxon>
        <taxon>campanulids</taxon>
        <taxon>Asterales</taxon>
        <taxon>Asteraceae</taxon>
        <taxon>Asteroideae</taxon>
        <taxon>Heliantheae alliance</taxon>
        <taxon>Heliantheae</taxon>
        <taxon>Ambrosia</taxon>
    </lineage>
</organism>
<dbReference type="InterPro" id="IPR008922">
    <property type="entry name" value="Di-copper_centre_dom_sf"/>
</dbReference>
<dbReference type="AlphaFoldDB" id="A0AAD5BVN8"/>
<protein>
    <submittedName>
        <fullName evidence="1">Uncharacterized protein</fullName>
    </submittedName>
</protein>
<sequence>MQNVDKRNMLLGLGGLYGAANLTNVGLALAYPITAPDDISSCVAATDGVPDVGDAVRGTACCLPSSHTTLVPYVLPLVDQLCVRTPADRLIPEYIEKYQEAMKAMKAIPDDDPRSWKHQGKIPQWSL</sequence>
<keyword evidence="2" id="KW-1185">Reference proteome</keyword>
<evidence type="ECO:0000313" key="1">
    <source>
        <dbReference type="EMBL" id="KAI7730563.1"/>
    </source>
</evidence>
<comment type="caution">
    <text evidence="1">The sequence shown here is derived from an EMBL/GenBank/DDBJ whole genome shotgun (WGS) entry which is preliminary data.</text>
</comment>
<gene>
    <name evidence="1" type="ORF">M8C21_021121</name>
</gene>
<name>A0AAD5BVN8_AMBAR</name>
<evidence type="ECO:0000313" key="2">
    <source>
        <dbReference type="Proteomes" id="UP001206925"/>
    </source>
</evidence>
<dbReference type="SUPFAM" id="SSF48056">
    <property type="entry name" value="Di-copper centre-containing domain"/>
    <property type="match status" value="1"/>
</dbReference>
<dbReference type="EMBL" id="JAMZMK010010729">
    <property type="protein sequence ID" value="KAI7730563.1"/>
    <property type="molecule type" value="Genomic_DNA"/>
</dbReference>
<accession>A0AAD5BVN8</accession>
<dbReference type="Proteomes" id="UP001206925">
    <property type="component" value="Unassembled WGS sequence"/>
</dbReference>
<reference evidence="1" key="1">
    <citation type="submission" date="2022-06" db="EMBL/GenBank/DDBJ databases">
        <title>Uncovering the hologenomic basis of an extraordinary plant invasion.</title>
        <authorList>
            <person name="Bieker V.C."/>
            <person name="Martin M.D."/>
            <person name="Gilbert T."/>
            <person name="Hodgins K."/>
            <person name="Battlay P."/>
            <person name="Petersen B."/>
            <person name="Wilson J."/>
        </authorList>
    </citation>
    <scope>NUCLEOTIDE SEQUENCE</scope>
    <source>
        <strain evidence="1">AA19_3_7</strain>
        <tissue evidence="1">Leaf</tissue>
    </source>
</reference>
<proteinExistence type="predicted"/>
<dbReference type="Gene3D" id="1.10.1280.10">
    <property type="entry name" value="Di-copper center containing domain from catechol oxidase"/>
    <property type="match status" value="1"/>
</dbReference>